<feature type="transmembrane region" description="Helical" evidence="1">
    <location>
        <begin position="94"/>
        <end position="121"/>
    </location>
</feature>
<organism evidence="2 3">
    <name type="scientific">Sulfurimonas paralvinellae</name>
    <dbReference type="NCBI Taxonomy" id="317658"/>
    <lineage>
        <taxon>Bacteria</taxon>
        <taxon>Pseudomonadati</taxon>
        <taxon>Campylobacterota</taxon>
        <taxon>Epsilonproteobacteria</taxon>
        <taxon>Campylobacterales</taxon>
        <taxon>Sulfurimonadaceae</taxon>
        <taxon>Sulfurimonas</taxon>
    </lineage>
</organism>
<sequence>MEDELTEKRNMLYYNQLVMNERKAKSHKTDKHKKKKQSFASQEVNFRDFLYIPEEWAAAFYVLYGVGVPYLTGAIFLFFFVAHGSYENFKLLNTNAFLIIWLIGYEIVAIVSLIWILILYLQYDSEEEYY</sequence>
<dbReference type="KEGG" id="spal:FM071_03400"/>
<reference evidence="2 3" key="1">
    <citation type="submission" date="2019-07" db="EMBL/GenBank/DDBJ databases">
        <title>Sulfurimonas paralvinellae sp. nov., a novel mesophilic, hydrogen- and sulfur-oxidizing chemolithoautotroph within the Epsilonproteo- bacteria isolated from a deep-sea hydrothermal vent polychaete nest, reclassification of Thiomicrospira denitrificans as Sulfurimonas denitrificans comb. nov. and emended description of the genus Sulfurimonas.</title>
        <authorList>
            <person name="Wang S."/>
            <person name="Jiang L."/>
            <person name="Shao Z."/>
        </authorList>
    </citation>
    <scope>NUCLEOTIDE SEQUENCE [LARGE SCALE GENOMIC DNA]</scope>
    <source>
        <strain evidence="2 3">GO25</strain>
    </source>
</reference>
<accession>A0A7M1BAL6</accession>
<evidence type="ECO:0000313" key="2">
    <source>
        <dbReference type="EMBL" id="QOP46705.1"/>
    </source>
</evidence>
<gene>
    <name evidence="2" type="ORF">FM071_03400</name>
</gene>
<protein>
    <submittedName>
        <fullName evidence="2">Uncharacterized protein</fullName>
    </submittedName>
</protein>
<name>A0A7M1BAL6_9BACT</name>
<feature type="transmembrane region" description="Helical" evidence="1">
    <location>
        <begin position="58"/>
        <end position="82"/>
    </location>
</feature>
<dbReference type="AlphaFoldDB" id="A0A7M1BAL6"/>
<keyword evidence="1" id="KW-1133">Transmembrane helix</keyword>
<evidence type="ECO:0000313" key="3">
    <source>
        <dbReference type="Proteomes" id="UP000593580"/>
    </source>
</evidence>
<dbReference type="Proteomes" id="UP000593580">
    <property type="component" value="Chromosome"/>
</dbReference>
<evidence type="ECO:0000256" key="1">
    <source>
        <dbReference type="SAM" id="Phobius"/>
    </source>
</evidence>
<keyword evidence="3" id="KW-1185">Reference proteome</keyword>
<keyword evidence="1" id="KW-0812">Transmembrane</keyword>
<proteinExistence type="predicted"/>
<keyword evidence="1" id="KW-0472">Membrane</keyword>
<dbReference type="EMBL" id="CP041406">
    <property type="protein sequence ID" value="QOP46705.1"/>
    <property type="molecule type" value="Genomic_DNA"/>
</dbReference>